<comment type="caution">
    <text evidence="5">The sequence shown here is derived from an EMBL/GenBank/DDBJ whole genome shotgun (WGS) entry which is preliminary data.</text>
</comment>
<dbReference type="GO" id="GO:0003677">
    <property type="term" value="F:DNA binding"/>
    <property type="evidence" value="ECO:0007669"/>
    <property type="project" value="UniProtKB-KW"/>
</dbReference>
<keyword evidence="2" id="KW-0238">DNA-binding</keyword>
<evidence type="ECO:0000256" key="2">
    <source>
        <dbReference type="ARBA" id="ARBA00023125"/>
    </source>
</evidence>
<dbReference type="PANTHER" id="PTHR30349">
    <property type="entry name" value="PHAGE INTEGRASE-RELATED"/>
    <property type="match status" value="1"/>
</dbReference>
<comment type="similarity">
    <text evidence="1">Belongs to the 'phage' integrase family.</text>
</comment>
<evidence type="ECO:0000313" key="6">
    <source>
        <dbReference type="Proteomes" id="UP000267469"/>
    </source>
</evidence>
<reference evidence="5 6" key="1">
    <citation type="submission" date="2018-10" db="EMBL/GenBank/DDBJ databases">
        <title>Sinomicrobium pectinilyticum sp. nov., a pectinase-producing bacterium isolated from alkaline and saline soil, and emended description of the genus Sinomicrobium.</title>
        <authorList>
            <person name="Cheng B."/>
            <person name="Li C."/>
            <person name="Lai Q."/>
            <person name="Du M."/>
            <person name="Shao Z."/>
            <person name="Xu P."/>
            <person name="Yang C."/>
        </authorList>
    </citation>
    <scope>NUCLEOTIDE SEQUENCE [LARGE SCALE GENOMIC DNA]</scope>
    <source>
        <strain evidence="5 6">5DNS001</strain>
    </source>
</reference>
<dbReference type="InterPro" id="IPR035386">
    <property type="entry name" value="Arm-DNA-bind_5"/>
</dbReference>
<protein>
    <submittedName>
        <fullName evidence="5">Site-specific integrase</fullName>
    </submittedName>
</protein>
<dbReference type="PANTHER" id="PTHR30349:SF64">
    <property type="entry name" value="PROPHAGE INTEGRASE INTD-RELATED"/>
    <property type="match status" value="1"/>
</dbReference>
<dbReference type="PROSITE" id="PS51898">
    <property type="entry name" value="TYR_RECOMBINASE"/>
    <property type="match status" value="1"/>
</dbReference>
<dbReference type="GO" id="GO:0015074">
    <property type="term" value="P:DNA integration"/>
    <property type="evidence" value="ECO:0007669"/>
    <property type="project" value="InterPro"/>
</dbReference>
<dbReference type="InterPro" id="IPR050090">
    <property type="entry name" value="Tyrosine_recombinase_XerCD"/>
</dbReference>
<dbReference type="Proteomes" id="UP000267469">
    <property type="component" value="Unassembled WGS sequence"/>
</dbReference>
<dbReference type="Pfam" id="PF17293">
    <property type="entry name" value="Arm-DNA-bind_5"/>
    <property type="match status" value="1"/>
</dbReference>
<keyword evidence="3" id="KW-0233">DNA recombination</keyword>
<dbReference type="CDD" id="cd01185">
    <property type="entry name" value="INTN1_C_like"/>
    <property type="match status" value="1"/>
</dbReference>
<gene>
    <name evidence="5" type="ORF">ED312_09945</name>
</gene>
<dbReference type="OrthoDB" id="1098628at2"/>
<feature type="domain" description="Tyr recombinase" evidence="4">
    <location>
        <begin position="222"/>
        <end position="399"/>
    </location>
</feature>
<dbReference type="GO" id="GO:0006310">
    <property type="term" value="P:DNA recombination"/>
    <property type="evidence" value="ECO:0007669"/>
    <property type="project" value="UniProtKB-KW"/>
</dbReference>
<evidence type="ECO:0000313" key="5">
    <source>
        <dbReference type="EMBL" id="RNL87715.1"/>
    </source>
</evidence>
<dbReference type="Pfam" id="PF13102">
    <property type="entry name" value="Phage_int_SAM_5"/>
    <property type="match status" value="1"/>
</dbReference>
<evidence type="ECO:0000256" key="3">
    <source>
        <dbReference type="ARBA" id="ARBA00023172"/>
    </source>
</evidence>
<dbReference type="InterPro" id="IPR013762">
    <property type="entry name" value="Integrase-like_cat_sf"/>
</dbReference>
<dbReference type="Gene3D" id="1.10.443.10">
    <property type="entry name" value="Intergrase catalytic core"/>
    <property type="match status" value="1"/>
</dbReference>
<dbReference type="InterPro" id="IPR010998">
    <property type="entry name" value="Integrase_recombinase_N"/>
</dbReference>
<accession>A0A3N0EIJ4</accession>
<sequence>MKTSSTFSIMFWANIPRAKENKATIYVRITVNGKRASISLNRKVDLAIWDPHKNRALGNSQKARMLNSYLDETYNYIFQCYRDLKMDGKLITAKSVKARYLGEDEKSRTLSDIVAYHGEDMVDQLKWGTQKNYFTTQKYLTKFLKARYKTTDMYLKELDYDFIIKFERFLRNHKPTDHQKPMGNNTVMKHIERFRKLIGLAIKLGWLDRDPFAYFKPKFIKKERDFLNREELAEIEKREFDMPRLQQVKDLFVFSCYTSLSYIDVINLSKGNIHLGIDGEQWIVYQREKTAKPIRIPILPVALEIIENYKDHPKSRANGTLFPKISNQKLNSYLKEIADLCGITKKLTFHVARHTFATTVTLSNGVPIETVSKLLGHSKIATTQIYARVIERKVSEDMAILREKQKRHIIEIMKADEESGTYDS</sequence>
<organism evidence="5 6">
    <name type="scientific">Sinomicrobium pectinilyticum</name>
    <dbReference type="NCBI Taxonomy" id="1084421"/>
    <lineage>
        <taxon>Bacteria</taxon>
        <taxon>Pseudomonadati</taxon>
        <taxon>Bacteroidota</taxon>
        <taxon>Flavobacteriia</taxon>
        <taxon>Flavobacteriales</taxon>
        <taxon>Flavobacteriaceae</taxon>
        <taxon>Sinomicrobium</taxon>
    </lineage>
</organism>
<name>A0A3N0EIJ4_SINP1</name>
<evidence type="ECO:0000256" key="1">
    <source>
        <dbReference type="ARBA" id="ARBA00008857"/>
    </source>
</evidence>
<dbReference type="SUPFAM" id="SSF56349">
    <property type="entry name" value="DNA breaking-rejoining enzymes"/>
    <property type="match status" value="1"/>
</dbReference>
<evidence type="ECO:0000259" key="4">
    <source>
        <dbReference type="PROSITE" id="PS51898"/>
    </source>
</evidence>
<dbReference type="AlphaFoldDB" id="A0A3N0EIJ4"/>
<proteinExistence type="inferred from homology"/>
<dbReference type="InterPro" id="IPR011010">
    <property type="entry name" value="DNA_brk_join_enz"/>
</dbReference>
<dbReference type="EMBL" id="RJTM01000071">
    <property type="protein sequence ID" value="RNL87715.1"/>
    <property type="molecule type" value="Genomic_DNA"/>
</dbReference>
<keyword evidence="6" id="KW-1185">Reference proteome</keyword>
<dbReference type="InterPro" id="IPR025269">
    <property type="entry name" value="SAM-like_dom"/>
</dbReference>
<dbReference type="Pfam" id="PF00589">
    <property type="entry name" value="Phage_integrase"/>
    <property type="match status" value="1"/>
</dbReference>
<dbReference type="RefSeq" id="WP_123215860.1">
    <property type="nucleotide sequence ID" value="NZ_RJTM01000071.1"/>
</dbReference>
<dbReference type="Gene3D" id="1.10.150.130">
    <property type="match status" value="1"/>
</dbReference>
<dbReference type="InterPro" id="IPR002104">
    <property type="entry name" value="Integrase_catalytic"/>
</dbReference>